<organism evidence="1 2">
    <name type="scientific">Loktanella atrilutea</name>
    <dbReference type="NCBI Taxonomy" id="366533"/>
    <lineage>
        <taxon>Bacteria</taxon>
        <taxon>Pseudomonadati</taxon>
        <taxon>Pseudomonadota</taxon>
        <taxon>Alphaproteobacteria</taxon>
        <taxon>Rhodobacterales</taxon>
        <taxon>Roseobacteraceae</taxon>
        <taxon>Loktanella</taxon>
    </lineage>
</organism>
<dbReference type="Proteomes" id="UP000183987">
    <property type="component" value="Unassembled WGS sequence"/>
</dbReference>
<dbReference type="EMBL" id="FQUE01000022">
    <property type="protein sequence ID" value="SHF92115.1"/>
    <property type="molecule type" value="Genomic_DNA"/>
</dbReference>
<dbReference type="STRING" id="366533.SAMN05444339_1224"/>
<protein>
    <recommendedName>
        <fullName evidence="3">TnsA endonuclease N terminal</fullName>
    </recommendedName>
</protein>
<accession>A0A1M5FKU7</accession>
<name>A0A1M5FKU7_LOKAT</name>
<evidence type="ECO:0000313" key="1">
    <source>
        <dbReference type="EMBL" id="SHF92115.1"/>
    </source>
</evidence>
<proteinExistence type="predicted"/>
<gene>
    <name evidence="1" type="ORF">SAMN05444339_1224</name>
</gene>
<dbReference type="RefSeq" id="WP_072858922.1">
    <property type="nucleotide sequence ID" value="NZ_FQUE01000022.1"/>
</dbReference>
<sequence>MSLHRAWDPTPEQLPRRDALELGTIPGVLPVVAARNPTGRSSVSHKITATFATPMDGYKRRLYHFESSLEYAVALEALLSGECHGLEIQLPPVRYLWRGRWKNHHFDLRITRTDGHRIAVFVRNDASLARISTQAEIAAIFSHIPAGFCDQAVVVGSSHYSRVLQENLRRMWEAIQMPDGEADEVVLQVAREARYWDVEGLINQCGIPRARAWRATLRLIAARRLATDWHAMIDYPCRIKCAA</sequence>
<reference evidence="2" key="1">
    <citation type="submission" date="2016-11" db="EMBL/GenBank/DDBJ databases">
        <authorList>
            <person name="Varghese N."/>
            <person name="Submissions S."/>
        </authorList>
    </citation>
    <scope>NUCLEOTIDE SEQUENCE [LARGE SCALE GENOMIC DNA]</scope>
    <source>
        <strain evidence="2">DSM 29326</strain>
    </source>
</reference>
<dbReference type="OrthoDB" id="7724038at2"/>
<evidence type="ECO:0000313" key="2">
    <source>
        <dbReference type="Proteomes" id="UP000183987"/>
    </source>
</evidence>
<dbReference type="AlphaFoldDB" id="A0A1M5FKU7"/>
<evidence type="ECO:0008006" key="3">
    <source>
        <dbReference type="Google" id="ProtNLM"/>
    </source>
</evidence>
<keyword evidence="2" id="KW-1185">Reference proteome</keyword>